<evidence type="ECO:0000256" key="3">
    <source>
        <dbReference type="ARBA" id="ARBA00022679"/>
    </source>
</evidence>
<dbReference type="UniPathway" id="UPA00286"/>
<evidence type="ECO:0000256" key="6">
    <source>
        <dbReference type="ARBA" id="ARBA00022841"/>
    </source>
</evidence>
<evidence type="ECO:0000259" key="7">
    <source>
        <dbReference type="Pfam" id="PF16822"/>
    </source>
</evidence>
<comment type="subcellular location">
    <subcellularLocation>
        <location evidence="1">Periplasm</location>
    </subcellularLocation>
</comment>
<evidence type="ECO:0000256" key="5">
    <source>
        <dbReference type="ARBA" id="ARBA00022764"/>
    </source>
</evidence>
<comment type="caution">
    <text evidence="8">The sequence shown here is derived from an EMBL/GenBank/DDBJ whole genome shotgun (WGS) entry which is preliminary data.</text>
</comment>
<proteinExistence type="predicted"/>
<dbReference type="GO" id="GO:0016740">
    <property type="term" value="F:transferase activity"/>
    <property type="evidence" value="ECO:0007669"/>
    <property type="project" value="UniProtKB-KW"/>
</dbReference>
<dbReference type="Proteomes" id="UP000256838">
    <property type="component" value="Unassembled WGS sequence"/>
</dbReference>
<organism evidence="8 9">
    <name type="scientific">Trinickia dinghuensis</name>
    <dbReference type="NCBI Taxonomy" id="2291023"/>
    <lineage>
        <taxon>Bacteria</taxon>
        <taxon>Pseudomonadati</taxon>
        <taxon>Pseudomonadota</taxon>
        <taxon>Betaproteobacteria</taxon>
        <taxon>Burkholderiales</taxon>
        <taxon>Burkholderiaceae</taxon>
        <taxon>Trinickia</taxon>
    </lineage>
</organism>
<dbReference type="OrthoDB" id="6790279at2"/>
<keyword evidence="9" id="KW-1185">Reference proteome</keyword>
<protein>
    <submittedName>
        <fullName evidence="8">Twin-arginine translocation pathway signal</fullName>
    </submittedName>
</protein>
<gene>
    <name evidence="8" type="ORF">DWV00_14020</name>
</gene>
<keyword evidence="4" id="KW-0732">Signal</keyword>
<evidence type="ECO:0000313" key="8">
    <source>
        <dbReference type="EMBL" id="RDU98414.1"/>
    </source>
</evidence>
<accession>A0A3D8K0J6</accession>
<dbReference type="EMBL" id="QRGA01000007">
    <property type="protein sequence ID" value="RDU98414.1"/>
    <property type="molecule type" value="Genomic_DNA"/>
</dbReference>
<keyword evidence="3" id="KW-0808">Transferase</keyword>
<sequence length="338" mass="36241">MKPIHFLDAGTVPVPRRRRLLLALAAAPFVAGLSFVPRAARAAQQAVIEGRDRWLFPAWESYVDDDTPACLKVVDLIGAAVGKLTAHGIHCTIVVAPLKARAAADKLPEGAALSPSVAQRYAAILAHGKQAGLDFVDAVSALANVDTSQDSTYIRADYHWSGHTAEAVADATADRLSAAGPLRGELSDPPALGDWTESMDFGDLATLLPPERRRVIGKDRFIVRDEPDGGGLLADAVPVVQVVGNSMVQPYLGFPQRLAHTLARPVGLTWTFGDTGPWKTLLNYLESPAFAKQKPQALVWQFNEGQMAFGPNASGQWDAPSIMAESAWLDRVEKALAQ</sequence>
<dbReference type="InterPro" id="IPR006311">
    <property type="entry name" value="TAT_signal"/>
</dbReference>
<evidence type="ECO:0000256" key="1">
    <source>
        <dbReference type="ARBA" id="ARBA00004418"/>
    </source>
</evidence>
<dbReference type="AlphaFoldDB" id="A0A3D8K0J6"/>
<evidence type="ECO:0000256" key="2">
    <source>
        <dbReference type="ARBA" id="ARBA00005182"/>
    </source>
</evidence>
<dbReference type="GO" id="GO:0042597">
    <property type="term" value="C:periplasmic space"/>
    <property type="evidence" value="ECO:0007669"/>
    <property type="project" value="UniProtKB-SubCell"/>
</dbReference>
<keyword evidence="5" id="KW-0574">Periplasm</keyword>
<evidence type="ECO:0000313" key="9">
    <source>
        <dbReference type="Proteomes" id="UP000256838"/>
    </source>
</evidence>
<evidence type="ECO:0000256" key="4">
    <source>
        <dbReference type="ARBA" id="ARBA00022729"/>
    </source>
</evidence>
<dbReference type="InterPro" id="IPR031811">
    <property type="entry name" value="ALGX/ALGJ_SGNH-like"/>
</dbReference>
<dbReference type="GO" id="GO:0042121">
    <property type="term" value="P:alginic acid biosynthetic process"/>
    <property type="evidence" value="ECO:0007669"/>
    <property type="project" value="UniProtKB-UniPathway"/>
</dbReference>
<name>A0A3D8K0J6_9BURK</name>
<comment type="pathway">
    <text evidence="2">Glycan biosynthesis; alginate biosynthesis.</text>
</comment>
<dbReference type="RefSeq" id="WP_115534172.1">
    <property type="nucleotide sequence ID" value="NZ_QRGA01000007.1"/>
</dbReference>
<reference evidence="8 9" key="1">
    <citation type="submission" date="2018-08" db="EMBL/GenBank/DDBJ databases">
        <title>Paraburkholderia sp. DHOM06 isolated from forest soil.</title>
        <authorList>
            <person name="Gao Z.-H."/>
            <person name="Qiu L.-H."/>
        </authorList>
    </citation>
    <scope>NUCLEOTIDE SEQUENCE [LARGE SCALE GENOMIC DNA]</scope>
    <source>
        <strain evidence="8 9">DHOM06</strain>
    </source>
</reference>
<keyword evidence="6" id="KW-0016">Alginate biosynthesis</keyword>
<feature type="domain" description="AlgX/AlgJ SGNH hydrolase-like" evidence="7">
    <location>
        <begin position="47"/>
        <end position="304"/>
    </location>
</feature>
<dbReference type="PROSITE" id="PS51318">
    <property type="entry name" value="TAT"/>
    <property type="match status" value="1"/>
</dbReference>
<dbReference type="Pfam" id="PF16822">
    <property type="entry name" value="ALGX"/>
    <property type="match status" value="1"/>
</dbReference>